<dbReference type="Proteomes" id="UP000661507">
    <property type="component" value="Unassembled WGS sequence"/>
</dbReference>
<feature type="transmembrane region" description="Helical" evidence="1">
    <location>
        <begin position="20"/>
        <end position="40"/>
    </location>
</feature>
<dbReference type="AlphaFoldDB" id="A0A917L4A9"/>
<dbReference type="RefSeq" id="WP_268238201.1">
    <property type="nucleotide sequence ID" value="NZ_BMKW01000018.1"/>
</dbReference>
<comment type="caution">
    <text evidence="2">The sequence shown here is derived from an EMBL/GenBank/DDBJ whole genome shotgun (WGS) entry which is preliminary data.</text>
</comment>
<proteinExistence type="predicted"/>
<accession>A0A917L4A9</accession>
<keyword evidence="3" id="KW-1185">Reference proteome</keyword>
<reference evidence="2" key="1">
    <citation type="journal article" date="2014" name="Int. J. Syst. Evol. Microbiol.">
        <title>Complete genome sequence of Corynebacterium casei LMG S-19264T (=DSM 44701T), isolated from a smear-ripened cheese.</title>
        <authorList>
            <consortium name="US DOE Joint Genome Institute (JGI-PGF)"/>
            <person name="Walter F."/>
            <person name="Albersmeier A."/>
            <person name="Kalinowski J."/>
            <person name="Ruckert C."/>
        </authorList>
    </citation>
    <scope>NUCLEOTIDE SEQUENCE</scope>
    <source>
        <strain evidence="2">CGMCC 1.3617</strain>
    </source>
</reference>
<dbReference type="EMBL" id="BMKW01000018">
    <property type="protein sequence ID" value="GGJ40038.1"/>
    <property type="molecule type" value="Genomic_DNA"/>
</dbReference>
<evidence type="ECO:0000313" key="3">
    <source>
        <dbReference type="Proteomes" id="UP000661507"/>
    </source>
</evidence>
<sequence>MTPDERALFEKRRRGRNIAIGLVLVSLAILFYFIGMARLLRG</sequence>
<name>A0A917L4A9_9PROT</name>
<gene>
    <name evidence="2" type="ORF">GCM10011320_54610</name>
</gene>
<protein>
    <recommendedName>
        <fullName evidence="4">Protoheme IX farnesyltransferase</fullName>
    </recommendedName>
</protein>
<organism evidence="2 3">
    <name type="scientific">Neoroseomonas lacus</name>
    <dbReference type="NCBI Taxonomy" id="287609"/>
    <lineage>
        <taxon>Bacteria</taxon>
        <taxon>Pseudomonadati</taxon>
        <taxon>Pseudomonadota</taxon>
        <taxon>Alphaproteobacteria</taxon>
        <taxon>Acetobacterales</taxon>
        <taxon>Acetobacteraceae</taxon>
        <taxon>Neoroseomonas</taxon>
    </lineage>
</organism>
<evidence type="ECO:0000256" key="1">
    <source>
        <dbReference type="SAM" id="Phobius"/>
    </source>
</evidence>
<evidence type="ECO:0008006" key="4">
    <source>
        <dbReference type="Google" id="ProtNLM"/>
    </source>
</evidence>
<evidence type="ECO:0000313" key="2">
    <source>
        <dbReference type="EMBL" id="GGJ40038.1"/>
    </source>
</evidence>
<keyword evidence="1" id="KW-1133">Transmembrane helix</keyword>
<reference evidence="2" key="2">
    <citation type="submission" date="2020-09" db="EMBL/GenBank/DDBJ databases">
        <authorList>
            <person name="Sun Q."/>
            <person name="Zhou Y."/>
        </authorList>
    </citation>
    <scope>NUCLEOTIDE SEQUENCE</scope>
    <source>
        <strain evidence="2">CGMCC 1.3617</strain>
    </source>
</reference>
<keyword evidence="1" id="KW-0812">Transmembrane</keyword>
<keyword evidence="1" id="KW-0472">Membrane</keyword>